<evidence type="ECO:0000313" key="3">
    <source>
        <dbReference type="EMBL" id="JAD88833.1"/>
    </source>
</evidence>
<feature type="domain" description="F-box/LRR-repeat protein 15/At3g58940/PEG3-like LRR" evidence="2">
    <location>
        <begin position="3"/>
        <end position="132"/>
    </location>
</feature>
<dbReference type="InterPro" id="IPR055411">
    <property type="entry name" value="LRR_FXL15/At3g58940/PEG3-like"/>
</dbReference>
<dbReference type="InterPro" id="IPR055302">
    <property type="entry name" value="F-box_dom-containing"/>
</dbReference>
<dbReference type="PANTHER" id="PTHR32141">
    <property type="match status" value="1"/>
</dbReference>
<evidence type="ECO:0000256" key="1">
    <source>
        <dbReference type="SAM" id="Phobius"/>
    </source>
</evidence>
<keyword evidence="1" id="KW-0812">Transmembrane</keyword>
<organism evidence="3">
    <name type="scientific">Arundo donax</name>
    <name type="common">Giant reed</name>
    <name type="synonym">Donax arundinaceus</name>
    <dbReference type="NCBI Taxonomy" id="35708"/>
    <lineage>
        <taxon>Eukaryota</taxon>
        <taxon>Viridiplantae</taxon>
        <taxon>Streptophyta</taxon>
        <taxon>Embryophyta</taxon>
        <taxon>Tracheophyta</taxon>
        <taxon>Spermatophyta</taxon>
        <taxon>Magnoliopsida</taxon>
        <taxon>Liliopsida</taxon>
        <taxon>Poales</taxon>
        <taxon>Poaceae</taxon>
        <taxon>PACMAD clade</taxon>
        <taxon>Arundinoideae</taxon>
        <taxon>Arundineae</taxon>
        <taxon>Arundo</taxon>
    </lineage>
</organism>
<dbReference type="AlphaFoldDB" id="A0A0A9DQ68"/>
<reference evidence="3" key="2">
    <citation type="journal article" date="2015" name="Data Brief">
        <title>Shoot transcriptome of the giant reed, Arundo donax.</title>
        <authorList>
            <person name="Barrero R.A."/>
            <person name="Guerrero F.D."/>
            <person name="Moolhuijzen P."/>
            <person name="Goolsby J.A."/>
            <person name="Tidwell J."/>
            <person name="Bellgard S.E."/>
            <person name="Bellgard M.I."/>
        </authorList>
    </citation>
    <scope>NUCLEOTIDE SEQUENCE</scope>
    <source>
        <tissue evidence="3">Shoot tissue taken approximately 20 cm above the soil surface</tissue>
    </source>
</reference>
<dbReference type="Pfam" id="PF24758">
    <property type="entry name" value="LRR_At5g56370"/>
    <property type="match status" value="1"/>
</dbReference>
<accession>A0A0A9DQ68</accession>
<dbReference type="PANTHER" id="PTHR32141:SF168">
    <property type="entry name" value="OS12G0595200 PROTEIN"/>
    <property type="match status" value="1"/>
</dbReference>
<name>A0A0A9DQ68_ARUDO</name>
<feature type="transmembrane region" description="Helical" evidence="1">
    <location>
        <begin position="129"/>
        <end position="151"/>
    </location>
</feature>
<reference evidence="3" key="1">
    <citation type="submission" date="2014-09" db="EMBL/GenBank/DDBJ databases">
        <authorList>
            <person name="Magalhaes I.L.F."/>
            <person name="Oliveira U."/>
            <person name="Santos F.R."/>
            <person name="Vidigal T.H.D.A."/>
            <person name="Brescovit A.D."/>
            <person name="Santos A.J."/>
        </authorList>
    </citation>
    <scope>NUCLEOTIDE SEQUENCE</scope>
    <source>
        <tissue evidence="3">Shoot tissue taken approximately 20 cm above the soil surface</tissue>
    </source>
</reference>
<dbReference type="EMBL" id="GBRH01209062">
    <property type="protein sequence ID" value="JAD88833.1"/>
    <property type="molecule type" value="Transcribed_RNA"/>
</dbReference>
<dbReference type="SUPFAM" id="SSF52047">
    <property type="entry name" value="RNI-like"/>
    <property type="match status" value="1"/>
</dbReference>
<keyword evidence="1" id="KW-0472">Membrane</keyword>
<protein>
    <recommendedName>
        <fullName evidence="2">F-box/LRR-repeat protein 15/At3g58940/PEG3-like LRR domain-containing protein</fullName>
    </recommendedName>
</protein>
<proteinExistence type="predicted"/>
<evidence type="ECO:0000259" key="2">
    <source>
        <dbReference type="Pfam" id="PF24758"/>
    </source>
</evidence>
<sequence length="161" mass="17808">MAPSLHFPRLRQLTLYSVTLSEDALHRLLSGCPLLESLLLKANAGIACLRISSPTLRSIGFSVTSHWEIVQNAIMLQELVIQYAPCLERLLPLSADCGPATIRVIRAPKLEVVGLLSHGISKLKLGTTVFHVAAAFLHLVFFISICCRLIIHNVSWFLSRK</sequence>
<dbReference type="InterPro" id="IPR032675">
    <property type="entry name" value="LRR_dom_sf"/>
</dbReference>
<dbReference type="Gene3D" id="3.80.10.10">
    <property type="entry name" value="Ribonuclease Inhibitor"/>
    <property type="match status" value="1"/>
</dbReference>
<keyword evidence="1" id="KW-1133">Transmembrane helix</keyword>